<dbReference type="Proteomes" id="UP001412067">
    <property type="component" value="Unassembled WGS sequence"/>
</dbReference>
<comment type="caution">
    <text evidence="2">The sequence shown here is derived from an EMBL/GenBank/DDBJ whole genome shotgun (WGS) entry which is preliminary data.</text>
</comment>
<evidence type="ECO:0000313" key="2">
    <source>
        <dbReference type="EMBL" id="KAK8969450.1"/>
    </source>
</evidence>
<protein>
    <submittedName>
        <fullName evidence="2">Uncharacterized protein</fullName>
    </submittedName>
</protein>
<evidence type="ECO:0000313" key="3">
    <source>
        <dbReference type="Proteomes" id="UP001412067"/>
    </source>
</evidence>
<feature type="region of interest" description="Disordered" evidence="1">
    <location>
        <begin position="37"/>
        <end position="56"/>
    </location>
</feature>
<keyword evidence="3" id="KW-1185">Reference proteome</keyword>
<dbReference type="EMBL" id="JBBWWR010000003">
    <property type="protein sequence ID" value="KAK8969450.1"/>
    <property type="molecule type" value="Genomic_DNA"/>
</dbReference>
<accession>A0ABR2MZ27</accession>
<evidence type="ECO:0000256" key="1">
    <source>
        <dbReference type="SAM" id="MobiDB-lite"/>
    </source>
</evidence>
<reference evidence="2 3" key="1">
    <citation type="journal article" date="2022" name="Nat. Plants">
        <title>Genomes of leafy and leafless Platanthera orchids illuminate the evolution of mycoheterotrophy.</title>
        <authorList>
            <person name="Li M.H."/>
            <person name="Liu K.W."/>
            <person name="Li Z."/>
            <person name="Lu H.C."/>
            <person name="Ye Q.L."/>
            <person name="Zhang D."/>
            <person name="Wang J.Y."/>
            <person name="Li Y.F."/>
            <person name="Zhong Z.M."/>
            <person name="Liu X."/>
            <person name="Yu X."/>
            <person name="Liu D.K."/>
            <person name="Tu X.D."/>
            <person name="Liu B."/>
            <person name="Hao Y."/>
            <person name="Liao X.Y."/>
            <person name="Jiang Y.T."/>
            <person name="Sun W.H."/>
            <person name="Chen J."/>
            <person name="Chen Y.Q."/>
            <person name="Ai Y."/>
            <person name="Zhai J.W."/>
            <person name="Wu S.S."/>
            <person name="Zhou Z."/>
            <person name="Hsiao Y.Y."/>
            <person name="Wu W.L."/>
            <person name="Chen Y.Y."/>
            <person name="Lin Y.F."/>
            <person name="Hsu J.L."/>
            <person name="Li C.Y."/>
            <person name="Wang Z.W."/>
            <person name="Zhao X."/>
            <person name="Zhong W.Y."/>
            <person name="Ma X.K."/>
            <person name="Ma L."/>
            <person name="Huang J."/>
            <person name="Chen G.Z."/>
            <person name="Huang M.Z."/>
            <person name="Huang L."/>
            <person name="Peng D.H."/>
            <person name="Luo Y.B."/>
            <person name="Zou S.Q."/>
            <person name="Chen S.P."/>
            <person name="Lan S."/>
            <person name="Tsai W.C."/>
            <person name="Van de Peer Y."/>
            <person name="Liu Z.J."/>
        </authorList>
    </citation>
    <scope>NUCLEOTIDE SEQUENCE [LARGE SCALE GENOMIC DNA]</scope>
    <source>
        <strain evidence="2">Lor288</strain>
    </source>
</reference>
<sequence>MEATKASHDNSGGSASREQRQIRLLFFTVCSRRENDEADLAKRRRDPTGRGFSMFLPTSRTGEIRRTLDARKKGPRSVEQVSMWRRASFQVAEQVSLFLIRWHPHRQPDFFLLLSADGMKKNSTGEEKRSDSILFPS</sequence>
<proteinExistence type="predicted"/>
<name>A0ABR2MZ27_9ASPA</name>
<organism evidence="2 3">
    <name type="scientific">Platanthera guangdongensis</name>
    <dbReference type="NCBI Taxonomy" id="2320717"/>
    <lineage>
        <taxon>Eukaryota</taxon>
        <taxon>Viridiplantae</taxon>
        <taxon>Streptophyta</taxon>
        <taxon>Embryophyta</taxon>
        <taxon>Tracheophyta</taxon>
        <taxon>Spermatophyta</taxon>
        <taxon>Magnoliopsida</taxon>
        <taxon>Liliopsida</taxon>
        <taxon>Asparagales</taxon>
        <taxon>Orchidaceae</taxon>
        <taxon>Orchidoideae</taxon>
        <taxon>Orchideae</taxon>
        <taxon>Orchidinae</taxon>
        <taxon>Platanthera</taxon>
    </lineage>
</organism>
<gene>
    <name evidence="2" type="ORF">KSP40_PGU016958</name>
</gene>